<dbReference type="EMBL" id="LT629732">
    <property type="protein sequence ID" value="SDS37815.1"/>
    <property type="molecule type" value="Genomic_DNA"/>
</dbReference>
<dbReference type="RefSeq" id="WP_092653420.1">
    <property type="nucleotide sequence ID" value="NZ_LT629732.1"/>
</dbReference>
<dbReference type="Gene3D" id="3.30.1310.10">
    <property type="entry name" value="Nucleoid-associated protein YbaB-like domain"/>
    <property type="match status" value="1"/>
</dbReference>
<evidence type="ECO:0000313" key="2">
    <source>
        <dbReference type="Proteomes" id="UP000198983"/>
    </source>
</evidence>
<organism evidence="1 2">
    <name type="scientific">Actinopolymorpha singaporensis</name>
    <dbReference type="NCBI Taxonomy" id="117157"/>
    <lineage>
        <taxon>Bacteria</taxon>
        <taxon>Bacillati</taxon>
        <taxon>Actinomycetota</taxon>
        <taxon>Actinomycetes</taxon>
        <taxon>Propionibacteriales</taxon>
        <taxon>Actinopolymorphaceae</taxon>
        <taxon>Actinopolymorpha</taxon>
    </lineage>
</organism>
<protein>
    <recommendedName>
        <fullName evidence="3">YbaB/EbfC DNA-binding family protein</fullName>
    </recommendedName>
</protein>
<dbReference type="SUPFAM" id="SSF82607">
    <property type="entry name" value="YbaB-like"/>
    <property type="match status" value="1"/>
</dbReference>
<dbReference type="Proteomes" id="UP000198983">
    <property type="component" value="Chromosome I"/>
</dbReference>
<keyword evidence="2" id="KW-1185">Reference proteome</keyword>
<dbReference type="InterPro" id="IPR036894">
    <property type="entry name" value="YbaB-like_sf"/>
</dbReference>
<dbReference type="OrthoDB" id="3392909at2"/>
<sequence length="158" mass="16816">MSRPLDDDEIELTDQNEFDLGFAAARKQLDDLLAGDAPAAGLADDAGEDLRGVGQAADGRIVATVGAGGRLESIELDPRALRAGPDQLGQQFAESINAALEDLRSRTTQAAGEDQVVDPHVIAADLDQVQNVLTEHVASLTERYDDAIVQLRRQAEEG</sequence>
<dbReference type="STRING" id="117157.SAMN04489717_2502"/>
<evidence type="ECO:0008006" key="3">
    <source>
        <dbReference type="Google" id="ProtNLM"/>
    </source>
</evidence>
<proteinExistence type="predicted"/>
<evidence type="ECO:0000313" key="1">
    <source>
        <dbReference type="EMBL" id="SDS37815.1"/>
    </source>
</evidence>
<accession>A0A1H1RQ15</accession>
<name>A0A1H1RQ15_9ACTN</name>
<dbReference type="AlphaFoldDB" id="A0A1H1RQ15"/>
<reference evidence="1 2" key="1">
    <citation type="submission" date="2016-10" db="EMBL/GenBank/DDBJ databases">
        <authorList>
            <person name="de Groot N.N."/>
        </authorList>
    </citation>
    <scope>NUCLEOTIDE SEQUENCE [LARGE SCALE GENOMIC DNA]</scope>
    <source>
        <strain evidence="1 2">DSM 22024</strain>
    </source>
</reference>
<gene>
    <name evidence="1" type="ORF">SAMN04489717_2502</name>
</gene>